<sequence length="556" mass="60020">MHRWFGCLLGIAVAGSATAQVRAPANPLQTLPRTEAPRQAPVHVDVQQAPNAALQALLATHLTPSRFDVVGVKAVPFADVAALFAPMRGKDVTVGDLVAAANKVSAMYREKGYALSFAFIPNQDFAGGVVKVTAVEGYVANVDVRGDTGNLDRRVRAIAARVVGERPLRQRTFERYTQLLGQLPGAKVSASVPTPTTTDGATTLVLDVTRQRYDLSYGLDFNHPGTQGVFSLVENGATPLGEQLSVSTLFPNGGNQRLYNASWLEPFGSDGWQGRVDASRYWGNPDTDNQLPAYLDHRLSQDRLALSALYPLRLTNSERLNLTLGAYASRQDDRYRNVDTGATIALQSSVRVINAEISWLKVVGKRTRQASFAVAHGFDALGAYSRAVTNLPGNLGLATPDVQFTRYTANLVLADPLPHGFGTVFRAMGQYSHDALPSTEQVNFGGPSFAYAYDPGDAAGDSGWAASGELNRGFTVAAKWVTALTPYVAYQAARVYLNGGARPLIDRLDSAAVGIRASDGKHYAIDFALARPTGDKPPESRSRENRWNLTFSYKLM</sequence>
<dbReference type="OrthoDB" id="5753546at2"/>
<dbReference type="InterPro" id="IPR013686">
    <property type="entry name" value="Polypept-transport_assoc_ShlB"/>
</dbReference>
<evidence type="ECO:0000313" key="7">
    <source>
        <dbReference type="EMBL" id="KJV26929.1"/>
    </source>
</evidence>
<feature type="domain" description="Haemolysin activator HlyB C-terminal" evidence="5">
    <location>
        <begin position="257"/>
        <end position="516"/>
    </location>
</feature>
<dbReference type="InterPro" id="IPR051544">
    <property type="entry name" value="TPS_OM_transporter"/>
</dbReference>
<feature type="signal peptide" evidence="4">
    <location>
        <begin position="1"/>
        <end position="19"/>
    </location>
</feature>
<name>A0A0F3KA01_9GAMM</name>
<dbReference type="EMBL" id="JZRB01000051">
    <property type="protein sequence ID" value="KJV26929.1"/>
    <property type="molecule type" value="Genomic_DNA"/>
</dbReference>
<dbReference type="PANTHER" id="PTHR34597:SF6">
    <property type="entry name" value="BLR6126 PROTEIN"/>
    <property type="match status" value="1"/>
</dbReference>
<keyword evidence="1" id="KW-0472">Membrane</keyword>
<keyword evidence="1" id="KW-1134">Transmembrane beta strand</keyword>
<dbReference type="AlphaFoldDB" id="A0A0F3KA01"/>
<organism evidence="7 8">
    <name type="scientific">Luteibacter yeojuensis</name>
    <dbReference type="NCBI Taxonomy" id="345309"/>
    <lineage>
        <taxon>Bacteria</taxon>
        <taxon>Pseudomonadati</taxon>
        <taxon>Pseudomonadota</taxon>
        <taxon>Gammaproteobacteria</taxon>
        <taxon>Lysobacterales</taxon>
        <taxon>Rhodanobacteraceae</taxon>
        <taxon>Luteibacter</taxon>
    </lineage>
</organism>
<evidence type="ECO:0000313" key="8">
    <source>
        <dbReference type="Proteomes" id="UP000033651"/>
    </source>
</evidence>
<dbReference type="GO" id="GO:0046819">
    <property type="term" value="P:protein secretion by the type V secretion system"/>
    <property type="evidence" value="ECO:0007669"/>
    <property type="project" value="TreeGrafter"/>
</dbReference>
<dbReference type="GO" id="GO:0098046">
    <property type="term" value="C:type V protein secretion system complex"/>
    <property type="evidence" value="ECO:0007669"/>
    <property type="project" value="TreeGrafter"/>
</dbReference>
<protein>
    <recommendedName>
        <fullName evidence="9">Hemolysin activation/secretion protein</fullName>
    </recommendedName>
</protein>
<dbReference type="PATRIC" id="fig|345309.4.peg.3435"/>
<feature type="domain" description="Polypeptide-transport-associated ShlB-type" evidence="6">
    <location>
        <begin position="64"/>
        <end position="137"/>
    </location>
</feature>
<evidence type="ECO:0008006" key="9">
    <source>
        <dbReference type="Google" id="ProtNLM"/>
    </source>
</evidence>
<dbReference type="Proteomes" id="UP000033651">
    <property type="component" value="Unassembled WGS sequence"/>
</dbReference>
<keyword evidence="4" id="KW-0732">Signal</keyword>
<dbReference type="Gene3D" id="3.10.20.310">
    <property type="entry name" value="membrane protein fhac"/>
    <property type="match status" value="1"/>
</dbReference>
<dbReference type="PANTHER" id="PTHR34597">
    <property type="entry name" value="SLR1661 PROTEIN"/>
    <property type="match status" value="1"/>
</dbReference>
<evidence type="ECO:0000256" key="3">
    <source>
        <dbReference type="ARBA" id="ARBA00023237"/>
    </source>
</evidence>
<evidence type="ECO:0000256" key="1">
    <source>
        <dbReference type="ARBA" id="ARBA00022452"/>
    </source>
</evidence>
<dbReference type="Pfam" id="PF08479">
    <property type="entry name" value="POTRA_2"/>
    <property type="match status" value="1"/>
</dbReference>
<gene>
    <name evidence="7" type="ORF">VI08_18140</name>
</gene>
<keyword evidence="3" id="KW-0998">Cell outer membrane</keyword>
<reference evidence="7 8" key="1">
    <citation type="submission" date="2015-03" db="EMBL/GenBank/DDBJ databases">
        <title>Draft genome sequence of Luteibacter yeojuensis strain SU11.</title>
        <authorList>
            <person name="Sulaiman J."/>
            <person name="Priya K."/>
            <person name="Chan K.-G."/>
        </authorList>
    </citation>
    <scope>NUCLEOTIDE SEQUENCE [LARGE SCALE GENOMIC DNA]</scope>
    <source>
        <strain evidence="7 8">SU11</strain>
    </source>
</reference>
<proteinExistence type="predicted"/>
<dbReference type="RefSeq" id="WP_045831049.1">
    <property type="nucleotide sequence ID" value="NZ_JZRB01000051.1"/>
</dbReference>
<dbReference type="InterPro" id="IPR005565">
    <property type="entry name" value="Hemolysn_activator_HlyB_C"/>
</dbReference>
<keyword evidence="2" id="KW-0812">Transmembrane</keyword>
<evidence type="ECO:0000259" key="6">
    <source>
        <dbReference type="Pfam" id="PF08479"/>
    </source>
</evidence>
<evidence type="ECO:0000256" key="2">
    <source>
        <dbReference type="ARBA" id="ARBA00022692"/>
    </source>
</evidence>
<dbReference type="Pfam" id="PF03865">
    <property type="entry name" value="ShlB"/>
    <property type="match status" value="1"/>
</dbReference>
<dbReference type="GO" id="GO:0008320">
    <property type="term" value="F:protein transmembrane transporter activity"/>
    <property type="evidence" value="ECO:0007669"/>
    <property type="project" value="TreeGrafter"/>
</dbReference>
<accession>A0A0F3KA01</accession>
<dbReference type="Gene3D" id="2.40.160.50">
    <property type="entry name" value="membrane protein fhac: a member of the omp85/tpsb transporter family"/>
    <property type="match status" value="1"/>
</dbReference>
<evidence type="ECO:0000259" key="5">
    <source>
        <dbReference type="Pfam" id="PF03865"/>
    </source>
</evidence>
<keyword evidence="8" id="KW-1185">Reference proteome</keyword>
<feature type="chain" id="PRO_5002462909" description="Hemolysin activation/secretion protein" evidence="4">
    <location>
        <begin position="20"/>
        <end position="556"/>
    </location>
</feature>
<evidence type="ECO:0000256" key="4">
    <source>
        <dbReference type="SAM" id="SignalP"/>
    </source>
</evidence>
<comment type="caution">
    <text evidence="7">The sequence shown here is derived from an EMBL/GenBank/DDBJ whole genome shotgun (WGS) entry which is preliminary data.</text>
</comment>